<comment type="cofactor">
    <cofactor evidence="7">
        <name>Zn(2+)</name>
        <dbReference type="ChEBI" id="CHEBI:29105"/>
    </cofactor>
    <text evidence="7">Binds 1 zinc ion.</text>
</comment>
<comment type="similarity">
    <text evidence="1 7">Belongs to the endoribonuclease YbeY family.</text>
</comment>
<dbReference type="AlphaFoldDB" id="A0A235BVS3"/>
<comment type="caution">
    <text evidence="8">The sequence shown here is derived from an EMBL/GenBank/DDBJ whole genome shotgun (WGS) entry which is preliminary data.</text>
</comment>
<evidence type="ECO:0000313" key="9">
    <source>
        <dbReference type="Proteomes" id="UP000215559"/>
    </source>
</evidence>
<proteinExistence type="inferred from homology"/>
<keyword evidence="7" id="KW-0698">rRNA processing</keyword>
<evidence type="ECO:0000256" key="6">
    <source>
        <dbReference type="ARBA" id="ARBA00022833"/>
    </source>
</evidence>
<keyword evidence="4 7" id="KW-0255">Endonuclease</keyword>
<evidence type="ECO:0000256" key="7">
    <source>
        <dbReference type="HAMAP-Rule" id="MF_00009"/>
    </source>
</evidence>
<dbReference type="GO" id="GO:0004222">
    <property type="term" value="F:metalloendopeptidase activity"/>
    <property type="evidence" value="ECO:0007669"/>
    <property type="project" value="InterPro"/>
</dbReference>
<keyword evidence="7" id="KW-0963">Cytoplasm</keyword>
<evidence type="ECO:0000256" key="4">
    <source>
        <dbReference type="ARBA" id="ARBA00022759"/>
    </source>
</evidence>
<keyword evidence="3 7" id="KW-0479">Metal-binding</keyword>
<dbReference type="Gene3D" id="3.40.390.30">
    <property type="entry name" value="Metalloproteases ('zincins'), catalytic domain"/>
    <property type="match status" value="1"/>
</dbReference>
<dbReference type="NCBIfam" id="TIGR00043">
    <property type="entry name" value="rRNA maturation RNase YbeY"/>
    <property type="match status" value="1"/>
</dbReference>
<comment type="subcellular location">
    <subcellularLocation>
        <location evidence="7">Cytoplasm</location>
    </subcellularLocation>
</comment>
<dbReference type="Proteomes" id="UP000215559">
    <property type="component" value="Unassembled WGS sequence"/>
</dbReference>
<evidence type="ECO:0000256" key="5">
    <source>
        <dbReference type="ARBA" id="ARBA00022801"/>
    </source>
</evidence>
<keyword evidence="2 7" id="KW-0540">Nuclease</keyword>
<dbReference type="PANTHER" id="PTHR46986">
    <property type="entry name" value="ENDORIBONUCLEASE YBEY, CHLOROPLASTIC"/>
    <property type="match status" value="1"/>
</dbReference>
<dbReference type="GO" id="GO:0004521">
    <property type="term" value="F:RNA endonuclease activity"/>
    <property type="evidence" value="ECO:0007669"/>
    <property type="project" value="UniProtKB-UniRule"/>
</dbReference>
<comment type="function">
    <text evidence="7">Single strand-specific metallo-endoribonuclease involved in late-stage 70S ribosome quality control and in maturation of the 3' terminus of the 16S rRNA.</text>
</comment>
<dbReference type="SUPFAM" id="SSF55486">
    <property type="entry name" value="Metalloproteases ('zincins'), catalytic domain"/>
    <property type="match status" value="1"/>
</dbReference>
<reference evidence="8 9" key="1">
    <citation type="submission" date="2017-07" db="EMBL/GenBank/DDBJ databases">
        <title>Recovery of genomes from metagenomes via a dereplication, aggregation, and scoring strategy.</title>
        <authorList>
            <person name="Sieber C.M."/>
            <person name="Probst A.J."/>
            <person name="Sharrar A."/>
            <person name="Thomas B.C."/>
            <person name="Hess M."/>
            <person name="Tringe S.G."/>
            <person name="Banfield J.F."/>
        </authorList>
    </citation>
    <scope>NUCLEOTIDE SEQUENCE [LARGE SCALE GENOMIC DNA]</scope>
    <source>
        <strain evidence="8">JGI_Cruoil_03_51_56</strain>
    </source>
</reference>
<dbReference type="PANTHER" id="PTHR46986:SF1">
    <property type="entry name" value="ENDORIBONUCLEASE YBEY, CHLOROPLASTIC"/>
    <property type="match status" value="1"/>
</dbReference>
<dbReference type="EC" id="3.1.-.-" evidence="7"/>
<dbReference type="Pfam" id="PF02130">
    <property type="entry name" value="YbeY"/>
    <property type="match status" value="1"/>
</dbReference>
<evidence type="ECO:0000256" key="2">
    <source>
        <dbReference type="ARBA" id="ARBA00022722"/>
    </source>
</evidence>
<feature type="binding site" evidence="7">
    <location>
        <position position="117"/>
    </location>
    <ligand>
        <name>Zn(2+)</name>
        <dbReference type="ChEBI" id="CHEBI:29105"/>
        <note>catalytic</note>
    </ligand>
</feature>
<keyword evidence="5 7" id="KW-0378">Hydrolase</keyword>
<dbReference type="GO" id="GO:0008270">
    <property type="term" value="F:zinc ion binding"/>
    <property type="evidence" value="ECO:0007669"/>
    <property type="project" value="UniProtKB-UniRule"/>
</dbReference>
<dbReference type="InterPro" id="IPR023091">
    <property type="entry name" value="MetalPrtase_cat_dom_sf_prd"/>
</dbReference>
<evidence type="ECO:0000313" key="8">
    <source>
        <dbReference type="EMBL" id="OYD16490.1"/>
    </source>
</evidence>
<feature type="binding site" evidence="7">
    <location>
        <position position="113"/>
    </location>
    <ligand>
        <name>Zn(2+)</name>
        <dbReference type="ChEBI" id="CHEBI:29105"/>
        <note>catalytic</note>
    </ligand>
</feature>
<name>A0A235BVS3_UNCW3</name>
<dbReference type="GO" id="GO:0005737">
    <property type="term" value="C:cytoplasm"/>
    <property type="evidence" value="ECO:0007669"/>
    <property type="project" value="UniProtKB-SubCell"/>
</dbReference>
<keyword evidence="7" id="KW-0690">Ribosome biogenesis</keyword>
<dbReference type="HAMAP" id="MF_00009">
    <property type="entry name" value="Endoribonucl_YbeY"/>
    <property type="match status" value="1"/>
</dbReference>
<gene>
    <name evidence="7 8" type="primary">ybeY</name>
    <name evidence="8" type="ORF">CH330_02720</name>
</gene>
<accession>A0A235BVS3</accession>
<organism evidence="8 9">
    <name type="scientific">candidate division WOR-3 bacterium JGI_Cruoil_03_51_56</name>
    <dbReference type="NCBI Taxonomy" id="1973747"/>
    <lineage>
        <taxon>Bacteria</taxon>
        <taxon>Bacteria division WOR-3</taxon>
    </lineage>
</organism>
<dbReference type="GO" id="GO:0006364">
    <property type="term" value="P:rRNA processing"/>
    <property type="evidence" value="ECO:0007669"/>
    <property type="project" value="UniProtKB-UniRule"/>
</dbReference>
<dbReference type="EMBL" id="NOZP01000048">
    <property type="protein sequence ID" value="OYD16490.1"/>
    <property type="molecule type" value="Genomic_DNA"/>
</dbReference>
<sequence length="134" mass="15820">MRKNMKAEILNTRDQRIRTDIKKLVRRLSRDFPMNRTVINIVFVNNRKVQELNLKFLKRNRPTDVLAFPLGFTDPDNSAKVLGEVYVSRDQARLQAKQNGLSYYDEIQHLVLHGCFHLFGFNHQQMPALYAKYL</sequence>
<dbReference type="InterPro" id="IPR002036">
    <property type="entry name" value="YbeY"/>
</dbReference>
<keyword evidence="6 7" id="KW-0862">Zinc</keyword>
<evidence type="ECO:0000256" key="3">
    <source>
        <dbReference type="ARBA" id="ARBA00022723"/>
    </source>
</evidence>
<evidence type="ECO:0000256" key="1">
    <source>
        <dbReference type="ARBA" id="ARBA00010875"/>
    </source>
</evidence>
<protein>
    <recommendedName>
        <fullName evidence="7">Endoribonuclease YbeY</fullName>
        <ecNumber evidence="7">3.1.-.-</ecNumber>
    </recommendedName>
</protein>
<feature type="binding site" evidence="7">
    <location>
        <position position="123"/>
    </location>
    <ligand>
        <name>Zn(2+)</name>
        <dbReference type="ChEBI" id="CHEBI:29105"/>
        <note>catalytic</note>
    </ligand>
</feature>